<gene>
    <name evidence="3" type="ORF">DX908_09810</name>
</gene>
<evidence type="ECO:0000313" key="4">
    <source>
        <dbReference type="Proteomes" id="UP000264589"/>
    </source>
</evidence>
<protein>
    <submittedName>
        <fullName evidence="3">PQQ-dependent sugar dehydrogenase</fullName>
    </submittedName>
</protein>
<dbReference type="AlphaFoldDB" id="A0A371RJA3"/>
<dbReference type="PANTHER" id="PTHR19328">
    <property type="entry name" value="HEDGEHOG-INTERACTING PROTEIN"/>
    <property type="match status" value="1"/>
</dbReference>
<sequence length="384" mass="41945">MTRPYFLMSAAMIGLAGLPACAGETQPETQQDSGVPFEITEVAEFTQPWALVFLPDGRMLVTEKPGNMRWVTQGGETSDPFAGLPAVDEGGQGGLGDVILHPDFEDNSTIYFSYVEAGEGDTRGAVVATATLSLTENGGALADVTTIWRQNPKVTGRGHFGHRLTFSPDGEYLFISSGERQKFDPAQDMAQNLGKIIRLYPDGSVPEDNPFYDQGGVTAQIWSFGHRNPLGLAFNEKGELWEHEMGPRHGDEFQLIERGENYGYPIVSNGDHYSGEEIPDHDTRPEFRAPDAYWVPAISPAGLIFYGGEMFESWKGDAFIGGLSSRALVRVTFDCEDGATACEAERYSINDQRVREIEEGPDGTIWVLTESGSDGTLVKLTPAE</sequence>
<accession>A0A371RJA3</accession>
<keyword evidence="1" id="KW-0732">Signal</keyword>
<comment type="caution">
    <text evidence="3">The sequence shown here is derived from an EMBL/GenBank/DDBJ whole genome shotgun (WGS) entry which is preliminary data.</text>
</comment>
<dbReference type="SUPFAM" id="SSF50952">
    <property type="entry name" value="Soluble quinoprotein glucose dehydrogenase"/>
    <property type="match status" value="1"/>
</dbReference>
<proteinExistence type="predicted"/>
<dbReference type="Proteomes" id="UP000264589">
    <property type="component" value="Unassembled WGS sequence"/>
</dbReference>
<dbReference type="OrthoDB" id="9770043at2"/>
<dbReference type="InParanoid" id="A0A371RJA3"/>
<dbReference type="EMBL" id="QUQO01000001">
    <property type="protein sequence ID" value="RFB05531.1"/>
    <property type="molecule type" value="Genomic_DNA"/>
</dbReference>
<evidence type="ECO:0000256" key="1">
    <source>
        <dbReference type="SAM" id="SignalP"/>
    </source>
</evidence>
<dbReference type="InterPro" id="IPR011041">
    <property type="entry name" value="Quinoprot_gluc/sorb_DH_b-prop"/>
</dbReference>
<dbReference type="InterPro" id="IPR012938">
    <property type="entry name" value="Glc/Sorbosone_DH"/>
</dbReference>
<feature type="signal peptide" evidence="1">
    <location>
        <begin position="1"/>
        <end position="22"/>
    </location>
</feature>
<dbReference type="Gene3D" id="2.120.10.30">
    <property type="entry name" value="TolB, C-terminal domain"/>
    <property type="match status" value="1"/>
</dbReference>
<feature type="chain" id="PRO_5017026541" evidence="1">
    <location>
        <begin position="23"/>
        <end position="384"/>
    </location>
</feature>
<dbReference type="InterPro" id="IPR011042">
    <property type="entry name" value="6-blade_b-propeller_TolB-like"/>
</dbReference>
<dbReference type="FunCoup" id="A0A371RJA3">
    <property type="interactions" value="65"/>
</dbReference>
<name>A0A371RJA3_9PROT</name>
<evidence type="ECO:0000259" key="2">
    <source>
        <dbReference type="Pfam" id="PF07995"/>
    </source>
</evidence>
<reference evidence="3 4" key="1">
    <citation type="submission" date="2018-08" db="EMBL/GenBank/DDBJ databases">
        <title>Parvularcula sp. SM1705, isolated from surface water of the South Sea China.</title>
        <authorList>
            <person name="Sun L."/>
        </authorList>
    </citation>
    <scope>NUCLEOTIDE SEQUENCE [LARGE SCALE GENOMIC DNA]</scope>
    <source>
        <strain evidence="3 4">SM1705</strain>
    </source>
</reference>
<dbReference type="Pfam" id="PF07995">
    <property type="entry name" value="GSDH"/>
    <property type="match status" value="1"/>
</dbReference>
<organism evidence="3 4">
    <name type="scientific">Parvularcula marina</name>
    <dbReference type="NCBI Taxonomy" id="2292771"/>
    <lineage>
        <taxon>Bacteria</taxon>
        <taxon>Pseudomonadati</taxon>
        <taxon>Pseudomonadota</taxon>
        <taxon>Alphaproteobacteria</taxon>
        <taxon>Parvularculales</taxon>
        <taxon>Parvularculaceae</taxon>
        <taxon>Parvularcula</taxon>
    </lineage>
</organism>
<dbReference type="RefSeq" id="WP_116392164.1">
    <property type="nucleotide sequence ID" value="NZ_QUQO01000001.1"/>
</dbReference>
<evidence type="ECO:0000313" key="3">
    <source>
        <dbReference type="EMBL" id="RFB05531.1"/>
    </source>
</evidence>
<dbReference type="PANTHER" id="PTHR19328:SF75">
    <property type="entry name" value="ALDOSE SUGAR DEHYDROGENASE YLII"/>
    <property type="match status" value="1"/>
</dbReference>
<feature type="domain" description="Glucose/Sorbosone dehydrogenase" evidence="2">
    <location>
        <begin position="46"/>
        <end position="378"/>
    </location>
</feature>
<keyword evidence="4" id="KW-1185">Reference proteome</keyword>